<reference evidence="2 3" key="1">
    <citation type="submission" date="2023-08" db="EMBL/GenBank/DDBJ databases">
        <title>New molecular markers tilS and rpoB for phylogenetic and monitoring studies of the genus Thiothrix biodiversity.</title>
        <authorList>
            <person name="Ravin N.V."/>
            <person name="Smolyakov D."/>
            <person name="Markov N.D."/>
            <person name="Beletsky A.V."/>
            <person name="Mardanov A.V."/>
            <person name="Rudenko T.S."/>
            <person name="Grabovich M.Y."/>
        </authorList>
    </citation>
    <scope>NUCLEOTIDE SEQUENCE [LARGE SCALE GENOMIC DNA]</scope>
    <source>
        <strain evidence="2 3">MK1</strain>
    </source>
</reference>
<proteinExistence type="predicted"/>
<dbReference type="CDD" id="cd09741">
    <property type="entry name" value="Csx1_III-U"/>
    <property type="match status" value="1"/>
</dbReference>
<accession>A0ABY9MT68</accession>
<evidence type="ECO:0000259" key="1">
    <source>
        <dbReference type="Pfam" id="PF09623"/>
    </source>
</evidence>
<dbReference type="Pfam" id="PF09623">
    <property type="entry name" value="Cas_NE0113"/>
    <property type="match status" value="1"/>
</dbReference>
<evidence type="ECO:0000313" key="2">
    <source>
        <dbReference type="EMBL" id="WML91642.1"/>
    </source>
</evidence>
<sequence>MNTTKTQPEDFKRRVLLAVAGGSPAILTETLYALTQTSQPAYLPTEIHIITTAGVYAGLKEKLLGTTGKIQALCADYHFPYPTFSEDQICRITDKNGQYLNDITTEADNETAADFITNKVRELTQDDAASLYVSIAGGRKTMSYYLGYAMSVFGRIQDRMSHVLVDDRYMSADFYYPTPQTQMMQPFKGKPFDASQVSIMLGELPFIRLRDGLTDDFLNDKTKSYSDIIKIAQRQLRPIKVELRYTPERKAKPWQLLCSGSEITGLNNAELAIYVWLLQRHKNEQTDKLHFNRRPNNEKLAQAFLAVYKQLFGEFNGGFTKAFRALVEDDDGRKKEGITGKYFSPKKTKINHILVKSLSVSGAANYTIIEAMADDCTYMGLPSSLQQDDIHLPSHLYEITKIRSQD</sequence>
<dbReference type="RefSeq" id="WP_308896484.1">
    <property type="nucleotide sequence ID" value="NZ_CP133218.1"/>
</dbReference>
<keyword evidence="3" id="KW-1185">Reference proteome</keyword>
<dbReference type="InterPro" id="IPR019092">
    <property type="entry name" value="SSO2081-like_dom"/>
</dbReference>
<organism evidence="2 3">
    <name type="scientific">Thiothrix lacustris</name>
    <dbReference type="NCBI Taxonomy" id="525917"/>
    <lineage>
        <taxon>Bacteria</taxon>
        <taxon>Pseudomonadati</taxon>
        <taxon>Pseudomonadota</taxon>
        <taxon>Gammaproteobacteria</taxon>
        <taxon>Thiotrichales</taxon>
        <taxon>Thiotrichaceae</taxon>
        <taxon>Thiothrix</taxon>
    </lineage>
</organism>
<feature type="domain" description="CRISPR system ring nuclease SSO2081-like" evidence="1">
    <location>
        <begin position="23"/>
        <end position="223"/>
    </location>
</feature>
<dbReference type="Proteomes" id="UP001236657">
    <property type="component" value="Chromosome"/>
</dbReference>
<evidence type="ECO:0000313" key="3">
    <source>
        <dbReference type="Proteomes" id="UP001236657"/>
    </source>
</evidence>
<name>A0ABY9MT68_9GAMM</name>
<dbReference type="NCBIfam" id="TIGR02584">
    <property type="entry name" value="cas_NE0113"/>
    <property type="match status" value="1"/>
</dbReference>
<dbReference type="InterPro" id="IPR013413">
    <property type="entry name" value="CRISPR-assoc_prot_NE0113"/>
</dbReference>
<dbReference type="EMBL" id="CP133218">
    <property type="protein sequence ID" value="WML91642.1"/>
    <property type="molecule type" value="Genomic_DNA"/>
</dbReference>
<gene>
    <name evidence="2" type="primary">csm6</name>
    <name evidence="2" type="ORF">RCF98_04705</name>
</gene>
<protein>
    <submittedName>
        <fullName evidence="2">CRISPR-associated ring nuclease Csm6</fullName>
    </submittedName>
</protein>